<dbReference type="Pfam" id="PF19775">
    <property type="entry name" value="DUF6261"/>
    <property type="match status" value="1"/>
</dbReference>
<name>A0A1I2IQ05_9BACT</name>
<dbReference type="Proteomes" id="UP000198964">
    <property type="component" value="Unassembled WGS sequence"/>
</dbReference>
<proteinExistence type="predicted"/>
<protein>
    <submittedName>
        <fullName evidence="1">Uncharacterized protein</fullName>
    </submittedName>
</protein>
<sequence>MEKLIVFSILNTGEVSSLTTGLLSAGAPIAQSDNRFRELYSNVEEINDRLTQNLKYSAKSLLTETLSKLDKNRDQGFVCLRDQLQAISISLLPAKAALAKQLYAEFDKLGTSLYRLGYQVQSSLLNALFEAFDKAEAQQQLATLGLIDDYEALKSAENTFLAARKRRVAEQTSRSVENEPATEIAEELLPELSKMVTYVQLYAELEPETYEAAFQEMVTIINEVNRTARSRHTRQENEAGDQME</sequence>
<evidence type="ECO:0000313" key="2">
    <source>
        <dbReference type="Proteomes" id="UP000198964"/>
    </source>
</evidence>
<keyword evidence="2" id="KW-1185">Reference proteome</keyword>
<gene>
    <name evidence="1" type="ORF">SAMN05216283_106150</name>
</gene>
<dbReference type="InterPro" id="IPR046228">
    <property type="entry name" value="DUF6261"/>
</dbReference>
<organism evidence="1 2">
    <name type="scientific">Sunxiuqinia elliptica</name>
    <dbReference type="NCBI Taxonomy" id="655355"/>
    <lineage>
        <taxon>Bacteria</taxon>
        <taxon>Pseudomonadati</taxon>
        <taxon>Bacteroidota</taxon>
        <taxon>Bacteroidia</taxon>
        <taxon>Marinilabiliales</taxon>
        <taxon>Prolixibacteraceae</taxon>
        <taxon>Sunxiuqinia</taxon>
    </lineage>
</organism>
<evidence type="ECO:0000313" key="1">
    <source>
        <dbReference type="EMBL" id="SFF43790.1"/>
    </source>
</evidence>
<dbReference type="AlphaFoldDB" id="A0A1I2IQ05"/>
<dbReference type="EMBL" id="FONW01000006">
    <property type="protein sequence ID" value="SFF43790.1"/>
    <property type="molecule type" value="Genomic_DNA"/>
</dbReference>
<reference evidence="1 2" key="1">
    <citation type="submission" date="2016-10" db="EMBL/GenBank/DDBJ databases">
        <authorList>
            <person name="de Groot N.N."/>
        </authorList>
    </citation>
    <scope>NUCLEOTIDE SEQUENCE [LARGE SCALE GENOMIC DNA]</scope>
    <source>
        <strain evidence="1 2">CGMCC 1.9156</strain>
    </source>
</reference>
<accession>A0A1I2IQ05</accession>
<dbReference type="RefSeq" id="WP_093920281.1">
    <property type="nucleotide sequence ID" value="NZ_FONW01000006.1"/>
</dbReference>